<proteinExistence type="predicted"/>
<dbReference type="Proteomes" id="UP001595979">
    <property type="component" value="Unassembled WGS sequence"/>
</dbReference>
<dbReference type="RefSeq" id="WP_014682822.1">
    <property type="nucleotide sequence ID" value="NZ_JBHSOH010000035.1"/>
</dbReference>
<reference evidence="2" key="1">
    <citation type="journal article" date="2019" name="Int. J. Syst. Evol. Microbiol.">
        <title>The Global Catalogue of Microorganisms (GCM) 10K type strain sequencing project: providing services to taxonomists for standard genome sequencing and annotation.</title>
        <authorList>
            <consortium name="The Broad Institute Genomics Platform"/>
            <consortium name="The Broad Institute Genome Sequencing Center for Infectious Disease"/>
            <person name="Wu L."/>
            <person name="Ma J."/>
        </authorList>
    </citation>
    <scope>NUCLEOTIDE SEQUENCE [LARGE SCALE GENOMIC DNA]</scope>
    <source>
        <strain evidence="2">CGMCC 1.15053</strain>
    </source>
</reference>
<keyword evidence="2" id="KW-1185">Reference proteome</keyword>
<dbReference type="EMBL" id="JBHSOH010000035">
    <property type="protein sequence ID" value="MFC5850040.1"/>
    <property type="molecule type" value="Genomic_DNA"/>
</dbReference>
<evidence type="ECO:0000313" key="2">
    <source>
        <dbReference type="Proteomes" id="UP001595979"/>
    </source>
</evidence>
<organism evidence="1 2">
    <name type="scientific">Deinococcus petrolearius</name>
    <dbReference type="NCBI Taxonomy" id="1751295"/>
    <lineage>
        <taxon>Bacteria</taxon>
        <taxon>Thermotogati</taxon>
        <taxon>Deinococcota</taxon>
        <taxon>Deinococci</taxon>
        <taxon>Deinococcales</taxon>
        <taxon>Deinococcaceae</taxon>
        <taxon>Deinococcus</taxon>
    </lineage>
</organism>
<accession>A0ABW1DN26</accession>
<name>A0ABW1DN26_9DEIO</name>
<comment type="caution">
    <text evidence="1">The sequence shown here is derived from an EMBL/GenBank/DDBJ whole genome shotgun (WGS) entry which is preliminary data.</text>
</comment>
<evidence type="ECO:0000313" key="1">
    <source>
        <dbReference type="EMBL" id="MFC5850040.1"/>
    </source>
</evidence>
<protein>
    <submittedName>
        <fullName evidence="1">Uncharacterized protein</fullName>
    </submittedName>
</protein>
<sequence>MRSFLDRLFGRPPTLRPFAPFQVEQLLPGEDRPSAVLTFHPTAGYTVHRTRWPQRAKRSSGEPLPHHTGLAADTAFMVFAELGATPVAVTAARLGRTAQILTVLPPQFQLGTCTGIVTLTPDHYPNAGSFLQDVARLERTCPANFPFLLLGKSGEHNVPWERAFEHLPWGPATVQALQRLNQRPREA</sequence>
<gene>
    <name evidence="1" type="ORF">ACFPQ6_17190</name>
</gene>